<evidence type="ECO:0000259" key="7">
    <source>
        <dbReference type="Pfam" id="PF13396"/>
    </source>
</evidence>
<organism evidence="8">
    <name type="scientific">hydrothermal vent metagenome</name>
    <dbReference type="NCBI Taxonomy" id="652676"/>
    <lineage>
        <taxon>unclassified sequences</taxon>
        <taxon>metagenomes</taxon>
        <taxon>ecological metagenomes</taxon>
    </lineage>
</organism>
<feature type="domain" description="Cardiolipin synthase N-terminal" evidence="7">
    <location>
        <begin position="25"/>
        <end position="68"/>
    </location>
</feature>
<protein>
    <recommendedName>
        <fullName evidence="7">Cardiolipin synthase N-terminal domain-containing protein</fullName>
    </recommendedName>
</protein>
<name>A0A3B1DQ28_9ZZZZ</name>
<keyword evidence="2" id="KW-1003">Cell membrane</keyword>
<evidence type="ECO:0000256" key="2">
    <source>
        <dbReference type="ARBA" id="ARBA00022475"/>
    </source>
</evidence>
<evidence type="ECO:0000256" key="4">
    <source>
        <dbReference type="ARBA" id="ARBA00022989"/>
    </source>
</evidence>
<evidence type="ECO:0000256" key="1">
    <source>
        <dbReference type="ARBA" id="ARBA00004651"/>
    </source>
</evidence>
<evidence type="ECO:0000256" key="6">
    <source>
        <dbReference type="SAM" id="Phobius"/>
    </source>
</evidence>
<dbReference type="InterPro" id="IPR027379">
    <property type="entry name" value="CLS_N"/>
</dbReference>
<keyword evidence="3 6" id="KW-0812">Transmembrane</keyword>
<gene>
    <name evidence="8" type="ORF">MNBD_PLANCTO02-678</name>
</gene>
<comment type="subcellular location">
    <subcellularLocation>
        <location evidence="1">Cell membrane</location>
        <topology evidence="1">Multi-pass membrane protein</topology>
    </subcellularLocation>
</comment>
<dbReference type="Pfam" id="PF13396">
    <property type="entry name" value="PLDc_N"/>
    <property type="match status" value="1"/>
</dbReference>
<dbReference type="EMBL" id="UOGL01000167">
    <property type="protein sequence ID" value="VAX38178.1"/>
    <property type="molecule type" value="Genomic_DNA"/>
</dbReference>
<keyword evidence="5 6" id="KW-0472">Membrane</keyword>
<evidence type="ECO:0000256" key="5">
    <source>
        <dbReference type="ARBA" id="ARBA00023136"/>
    </source>
</evidence>
<feature type="transmembrane region" description="Helical" evidence="6">
    <location>
        <begin position="47"/>
        <end position="66"/>
    </location>
</feature>
<keyword evidence="4 6" id="KW-1133">Transmembrane helix</keyword>
<feature type="transmembrane region" description="Helical" evidence="6">
    <location>
        <begin position="7"/>
        <end position="32"/>
    </location>
</feature>
<accession>A0A3B1DQ28</accession>
<reference evidence="8" key="1">
    <citation type="submission" date="2018-06" db="EMBL/GenBank/DDBJ databases">
        <authorList>
            <person name="Zhirakovskaya E."/>
        </authorList>
    </citation>
    <scope>NUCLEOTIDE SEQUENCE</scope>
</reference>
<dbReference type="AlphaFoldDB" id="A0A3B1DQ28"/>
<dbReference type="GO" id="GO:0005886">
    <property type="term" value="C:plasma membrane"/>
    <property type="evidence" value="ECO:0007669"/>
    <property type="project" value="UniProtKB-SubCell"/>
</dbReference>
<evidence type="ECO:0000256" key="3">
    <source>
        <dbReference type="ARBA" id="ARBA00022692"/>
    </source>
</evidence>
<proteinExistence type="predicted"/>
<sequence>MEAIFPLIFILMWGFGILLSLGSFALMVWMLIDCLTKEPSEGNDKLIWALVILFGGCIGAPIYYFIRRPERIEKYGE</sequence>
<evidence type="ECO:0000313" key="8">
    <source>
        <dbReference type="EMBL" id="VAX38178.1"/>
    </source>
</evidence>